<dbReference type="GO" id="GO:0006388">
    <property type="term" value="P:tRNA splicing, via endonucleolytic cleavage and ligation"/>
    <property type="evidence" value="ECO:0007669"/>
    <property type="project" value="TreeGrafter"/>
</dbReference>
<dbReference type="Pfam" id="PF16573">
    <property type="entry name" value="CLP1_N"/>
    <property type="match status" value="1"/>
</dbReference>
<protein>
    <recommendedName>
        <fullName evidence="3">Polynucleotide 5'-hydroxyl-kinase GRC3</fullName>
    </recommendedName>
    <alternativeName>
        <fullName evidence="2">Polynucleotide 5'-hydroxyl-kinase grc3</fullName>
    </alternativeName>
</protein>
<dbReference type="Gene3D" id="2.60.120.1030">
    <property type="entry name" value="Clp1, DNA binding domain"/>
    <property type="match status" value="1"/>
</dbReference>
<gene>
    <name evidence="8" type="primary">CLP1</name>
    <name evidence="10" type="ORF">LANO_0H16138G</name>
</gene>
<dbReference type="EMBL" id="LT598447">
    <property type="protein sequence ID" value="SCV05831.1"/>
    <property type="molecule type" value="Genomic_DNA"/>
</dbReference>
<dbReference type="PANTHER" id="PTHR12755">
    <property type="entry name" value="CLEAVAGE/POLYADENYLATION FACTOR IA SUBUNIT CLP1P"/>
    <property type="match status" value="1"/>
</dbReference>
<dbReference type="InterPro" id="IPR003593">
    <property type="entry name" value="AAA+_ATPase"/>
</dbReference>
<comment type="caution">
    <text evidence="8">Lacks conserved residue(s) required for the propagation of feature annotation.</text>
</comment>
<organism evidence="10 11">
    <name type="scientific">Lachancea nothofagi CBS 11611</name>
    <dbReference type="NCBI Taxonomy" id="1266666"/>
    <lineage>
        <taxon>Eukaryota</taxon>
        <taxon>Fungi</taxon>
        <taxon>Dikarya</taxon>
        <taxon>Ascomycota</taxon>
        <taxon>Saccharomycotina</taxon>
        <taxon>Saccharomycetes</taxon>
        <taxon>Saccharomycetales</taxon>
        <taxon>Saccharomycetaceae</taxon>
        <taxon>Lachancea</taxon>
    </lineage>
</organism>
<dbReference type="InterPro" id="IPR045116">
    <property type="entry name" value="Clp1/Grc3"/>
</dbReference>
<dbReference type="GO" id="GO:0051731">
    <property type="term" value="F:polynucleotide 5'-hydroxyl-kinase activity"/>
    <property type="evidence" value="ECO:0007669"/>
    <property type="project" value="InterPro"/>
</dbReference>
<evidence type="ECO:0000256" key="5">
    <source>
        <dbReference type="ARBA" id="ARBA00022741"/>
    </source>
</evidence>
<dbReference type="AlphaFoldDB" id="A0A1G4KMQ9"/>
<comment type="function">
    <text evidence="8">Required for endonucleolytic cleavage during polyadenylation-dependent pre-mRNA 3'-end formation.</text>
</comment>
<dbReference type="InterPro" id="IPR010655">
    <property type="entry name" value="Clp1_C"/>
</dbReference>
<comment type="similarity">
    <text evidence="8">Belongs to the Clp1 family. Clp1 subfamily.</text>
</comment>
<dbReference type="Pfam" id="PF06807">
    <property type="entry name" value="Clp1"/>
    <property type="match status" value="1"/>
</dbReference>
<keyword evidence="5 8" id="KW-0547">Nucleotide-binding</keyword>
<name>A0A1G4KMQ9_9SACH</name>
<feature type="domain" description="AAA+ ATPase" evidence="9">
    <location>
        <begin position="120"/>
        <end position="298"/>
    </location>
</feature>
<dbReference type="InterPro" id="IPR038238">
    <property type="entry name" value="Clp1_C_sf"/>
</dbReference>
<evidence type="ECO:0000256" key="4">
    <source>
        <dbReference type="ARBA" id="ARBA00022664"/>
    </source>
</evidence>
<dbReference type="GO" id="GO:0031124">
    <property type="term" value="P:mRNA 3'-end processing"/>
    <property type="evidence" value="ECO:0007669"/>
    <property type="project" value="UniProtKB-UniRule"/>
</dbReference>
<evidence type="ECO:0000256" key="3">
    <source>
        <dbReference type="ARBA" id="ARBA00019824"/>
    </source>
</evidence>
<dbReference type="GO" id="GO:0005849">
    <property type="term" value="C:mRNA cleavage factor complex"/>
    <property type="evidence" value="ECO:0007669"/>
    <property type="project" value="UniProtKB-UniRule"/>
</dbReference>
<dbReference type="PANTHER" id="PTHR12755:SF6">
    <property type="entry name" value="POLYRIBONUCLEOTIDE 5'-HYDROXYL-KINASE CLP1"/>
    <property type="match status" value="1"/>
</dbReference>
<keyword evidence="7 8" id="KW-0539">Nucleus</keyword>
<feature type="binding site" evidence="8">
    <location>
        <begin position="131"/>
        <end position="136"/>
    </location>
    <ligand>
        <name>ATP</name>
        <dbReference type="ChEBI" id="CHEBI:30616"/>
    </ligand>
</feature>
<dbReference type="InterPro" id="IPR032319">
    <property type="entry name" value="CLP1_P"/>
</dbReference>
<evidence type="ECO:0000256" key="7">
    <source>
        <dbReference type="ARBA" id="ARBA00023242"/>
    </source>
</evidence>
<keyword evidence="11" id="KW-1185">Reference proteome</keyword>
<dbReference type="GO" id="GO:0005524">
    <property type="term" value="F:ATP binding"/>
    <property type="evidence" value="ECO:0007669"/>
    <property type="project" value="UniProtKB-UniRule"/>
</dbReference>
<dbReference type="InterPro" id="IPR027417">
    <property type="entry name" value="P-loop_NTPase"/>
</dbReference>
<feature type="binding site" evidence="8">
    <location>
        <position position="33"/>
    </location>
    <ligand>
        <name>ATP</name>
        <dbReference type="ChEBI" id="CHEBI:30616"/>
    </ligand>
</feature>
<evidence type="ECO:0000313" key="11">
    <source>
        <dbReference type="Proteomes" id="UP000189911"/>
    </source>
</evidence>
<keyword evidence="6 8" id="KW-0067">ATP-binding</keyword>
<evidence type="ECO:0000256" key="6">
    <source>
        <dbReference type="ARBA" id="ARBA00022840"/>
    </source>
</evidence>
<evidence type="ECO:0000256" key="2">
    <source>
        <dbReference type="ARBA" id="ARBA00018706"/>
    </source>
</evidence>
<dbReference type="Gene3D" id="2.40.30.330">
    <property type="entry name" value="Pre-mRNA cleavage complex subunit Clp1, C-terminal domain"/>
    <property type="match status" value="1"/>
</dbReference>
<dbReference type="InterPro" id="IPR038239">
    <property type="entry name" value="Clp1_N_sf"/>
</dbReference>
<comment type="subunit">
    <text evidence="8">Component of a pre-mRNA cleavage factor complex. Interacts directly with PCF11.</text>
</comment>
<dbReference type="Proteomes" id="UP000189911">
    <property type="component" value="Chromosome H"/>
</dbReference>
<proteinExistence type="inferred from homology"/>
<dbReference type="Gene3D" id="3.40.50.300">
    <property type="entry name" value="P-loop containing nucleotide triphosphate hydrolases"/>
    <property type="match status" value="1"/>
</dbReference>
<dbReference type="Pfam" id="PF16575">
    <property type="entry name" value="CLP1_P"/>
    <property type="match status" value="1"/>
</dbReference>
<comment type="subcellular location">
    <subcellularLocation>
        <location evidence="1 8">Nucleus</location>
    </subcellularLocation>
</comment>
<evidence type="ECO:0000313" key="10">
    <source>
        <dbReference type="EMBL" id="SCV05831.1"/>
    </source>
</evidence>
<sequence>MATLPGLNDSLEPLNIGESSDQPLLVSLTVGTEWRVQVPQDARLTIKILSGIAEIFGTELALDVSYVFQGTNLAIYAVEDAEIEWTSSELITQTVSGDTNMPFVYNVHFALEKMRVSSFEGPRVLIVGDSCTGKTTLAKTLCAYALKIKAYQPLMINLNPQECIYSPPGCLTATPISDLIDVTYNTWGQSMTSGATRLHNKQPLVKNFGLENIHENRELYMTTMRSLADSVRLRLSNDAAIRRSGLIIDTPAMEQLSDDFSELKEIISLFKVNAIIVCGHDDSLAMRLNGVLPVEALTIVRVPTSSGVVKTDDVYKRALQRNAIREYFYGDSRTVLSPYTIGVDFDMLRVWQPKSALNTNDSPEALMPVEVNASNLQHAVVAITYSSRRASADEVLKSSILGYALIMDVNDAKKKLKVLLPVPGRLPDMAMILTAFRYLE</sequence>
<dbReference type="HAMAP" id="MF_03035">
    <property type="entry name" value="Clp1"/>
    <property type="match status" value="1"/>
</dbReference>
<evidence type="ECO:0000256" key="1">
    <source>
        <dbReference type="ARBA" id="ARBA00004123"/>
    </source>
</evidence>
<reference evidence="11" key="1">
    <citation type="submission" date="2016-03" db="EMBL/GenBank/DDBJ databases">
        <authorList>
            <person name="Devillers Hugo."/>
        </authorList>
    </citation>
    <scope>NUCLEOTIDE SEQUENCE [LARGE SCALE GENOMIC DNA]</scope>
</reference>
<dbReference type="OrthoDB" id="258143at2759"/>
<dbReference type="SUPFAM" id="SSF52540">
    <property type="entry name" value="P-loop containing nucleoside triphosphate hydrolases"/>
    <property type="match status" value="1"/>
</dbReference>
<evidence type="ECO:0000256" key="8">
    <source>
        <dbReference type="HAMAP-Rule" id="MF_03035"/>
    </source>
</evidence>
<evidence type="ECO:0000259" key="9">
    <source>
        <dbReference type="SMART" id="SM00382"/>
    </source>
</evidence>
<dbReference type="InterPro" id="IPR028606">
    <property type="entry name" value="Clp1"/>
</dbReference>
<accession>A0A1G4KMQ9</accession>
<keyword evidence="4 8" id="KW-0507">mRNA processing</keyword>
<dbReference type="InterPro" id="IPR032324">
    <property type="entry name" value="Clp1_N"/>
</dbReference>
<dbReference type="SMART" id="SM00382">
    <property type="entry name" value="AAA"/>
    <property type="match status" value="1"/>
</dbReference>